<feature type="compositionally biased region" description="Low complexity" evidence="3">
    <location>
        <begin position="22"/>
        <end position="61"/>
    </location>
</feature>
<dbReference type="Pfam" id="PF05368">
    <property type="entry name" value="NmrA"/>
    <property type="match status" value="1"/>
</dbReference>
<accession>A0ABY5DM10</accession>
<reference evidence="5 6" key="1">
    <citation type="submission" date="2022-06" db="EMBL/GenBank/DDBJ databases">
        <title>Paraconexibacter antarcticus.</title>
        <authorList>
            <person name="Kim C.S."/>
        </authorList>
    </citation>
    <scope>NUCLEOTIDE SEQUENCE [LARGE SCALE GENOMIC DNA]</scope>
    <source>
        <strain evidence="5 6">02-257</strain>
    </source>
</reference>
<dbReference type="InterPro" id="IPR051164">
    <property type="entry name" value="NmrA-like_oxidored"/>
</dbReference>
<comment type="similarity">
    <text evidence="1">Belongs to the NmrA-type oxidoreductase family.</text>
</comment>
<feature type="region of interest" description="Disordered" evidence="3">
    <location>
        <begin position="1"/>
        <end position="61"/>
    </location>
</feature>
<dbReference type="Gene3D" id="3.40.50.720">
    <property type="entry name" value="NAD(P)-binding Rossmann-like Domain"/>
    <property type="match status" value="1"/>
</dbReference>
<keyword evidence="2" id="KW-0521">NADP</keyword>
<name>A0ABY5DM10_9ACTN</name>
<dbReference type="PANTHER" id="PTHR42748">
    <property type="entry name" value="NITROGEN METABOLITE REPRESSION PROTEIN NMRA FAMILY MEMBER"/>
    <property type="match status" value="1"/>
</dbReference>
<proteinExistence type="inferred from homology"/>
<dbReference type="EMBL" id="CP098502">
    <property type="protein sequence ID" value="UTI62576.1"/>
    <property type="molecule type" value="Genomic_DNA"/>
</dbReference>
<feature type="compositionally biased region" description="Low complexity" evidence="3">
    <location>
        <begin position="1"/>
        <end position="12"/>
    </location>
</feature>
<organism evidence="5 6">
    <name type="scientific">Paraconexibacter antarcticus</name>
    <dbReference type="NCBI Taxonomy" id="2949664"/>
    <lineage>
        <taxon>Bacteria</taxon>
        <taxon>Bacillati</taxon>
        <taxon>Actinomycetota</taxon>
        <taxon>Thermoleophilia</taxon>
        <taxon>Solirubrobacterales</taxon>
        <taxon>Paraconexibacteraceae</taxon>
        <taxon>Paraconexibacter</taxon>
    </lineage>
</organism>
<evidence type="ECO:0000256" key="1">
    <source>
        <dbReference type="ARBA" id="ARBA00006328"/>
    </source>
</evidence>
<evidence type="ECO:0000256" key="3">
    <source>
        <dbReference type="SAM" id="MobiDB-lite"/>
    </source>
</evidence>
<dbReference type="Proteomes" id="UP001056035">
    <property type="component" value="Chromosome"/>
</dbReference>
<evidence type="ECO:0000256" key="2">
    <source>
        <dbReference type="ARBA" id="ARBA00022857"/>
    </source>
</evidence>
<keyword evidence="6" id="KW-1185">Reference proteome</keyword>
<evidence type="ECO:0000259" key="4">
    <source>
        <dbReference type="Pfam" id="PF05368"/>
    </source>
</evidence>
<dbReference type="SUPFAM" id="SSF51735">
    <property type="entry name" value="NAD(P)-binding Rossmann-fold domains"/>
    <property type="match status" value="1"/>
</dbReference>
<dbReference type="PANTHER" id="PTHR42748:SF7">
    <property type="entry name" value="NMRA LIKE REDOX SENSOR 1-RELATED"/>
    <property type="match status" value="1"/>
</dbReference>
<feature type="domain" description="NmrA-like" evidence="4">
    <location>
        <begin position="58"/>
        <end position="196"/>
    </location>
</feature>
<gene>
    <name evidence="5" type="ORF">NBH00_14530</name>
</gene>
<evidence type="ECO:0000313" key="6">
    <source>
        <dbReference type="Proteomes" id="UP001056035"/>
    </source>
</evidence>
<dbReference type="RefSeq" id="WP_254569313.1">
    <property type="nucleotide sequence ID" value="NZ_CP098502.1"/>
</dbReference>
<dbReference type="InterPro" id="IPR008030">
    <property type="entry name" value="NmrA-like"/>
</dbReference>
<sequence>MPRCGRSSATRRATARRPSPPAASSSSGATCSTRRPSAPRSRAPAPPSGSRRPSAGSRAATAARLPHLVLASVAGARGRTGIPPFEAKAAVEDLLTASGLPHTITAPSYFFENVRSAVASGADVLPIPLSGDRPLQQIALADLGQVIATVLLEPARYAGERIELAGDTITPDAMAAVIAEVLGHPVRHVRTPLDEVRSPDVRAMYDHLERVGYDVDVAAVRARFPHVRWQTFGEWLRASR</sequence>
<dbReference type="InterPro" id="IPR036291">
    <property type="entry name" value="NAD(P)-bd_dom_sf"/>
</dbReference>
<evidence type="ECO:0000313" key="5">
    <source>
        <dbReference type="EMBL" id="UTI62576.1"/>
    </source>
</evidence>
<protein>
    <submittedName>
        <fullName evidence="5">NmrA family NAD(P)-binding protein</fullName>
    </submittedName>
</protein>